<dbReference type="Gene3D" id="3.10.450.240">
    <property type="match status" value="1"/>
</dbReference>
<keyword evidence="2" id="KW-0809">Transit peptide</keyword>
<dbReference type="OrthoDB" id="19619at2759"/>
<dbReference type="PANTHER" id="PTHR28554:SF1">
    <property type="entry name" value="LARGE RIBOSOMAL SUBUNIT PROTEIN ML45"/>
    <property type="match status" value="1"/>
</dbReference>
<evidence type="ECO:0008006" key="6">
    <source>
        <dbReference type="Google" id="ProtNLM"/>
    </source>
</evidence>
<accession>A0A178BYF4</accession>
<evidence type="ECO:0000256" key="3">
    <source>
        <dbReference type="ARBA" id="ARBA00023128"/>
    </source>
</evidence>
<dbReference type="PANTHER" id="PTHR28554">
    <property type="entry name" value="39S RIBOSOMAL PROTEIN L45, MITOCHONDRIAL"/>
    <property type="match status" value="1"/>
</dbReference>
<comment type="subcellular location">
    <subcellularLocation>
        <location evidence="1">Mitochondrion</location>
    </subcellularLocation>
</comment>
<dbReference type="InterPro" id="IPR051975">
    <property type="entry name" value="mtLSU_mL45"/>
</dbReference>
<gene>
    <name evidence="4" type="ORF">AYO20_11166</name>
</gene>
<keyword evidence="3" id="KW-0496">Mitochondrion</keyword>
<keyword evidence="5" id="KW-1185">Reference proteome</keyword>
<dbReference type="RefSeq" id="XP_022494606.1">
    <property type="nucleotide sequence ID" value="XM_022649419.1"/>
</dbReference>
<dbReference type="EMBL" id="LVCJ01000137">
    <property type="protein sequence ID" value="OAL22678.1"/>
    <property type="molecule type" value="Genomic_DNA"/>
</dbReference>
<dbReference type="AlphaFoldDB" id="A0A178BYF4"/>
<evidence type="ECO:0000313" key="4">
    <source>
        <dbReference type="EMBL" id="OAL22678.1"/>
    </source>
</evidence>
<dbReference type="Proteomes" id="UP000185904">
    <property type="component" value="Unassembled WGS sequence"/>
</dbReference>
<protein>
    <recommendedName>
        <fullName evidence="6">Tim44-like domain-containing protein</fullName>
    </recommendedName>
</protein>
<evidence type="ECO:0000313" key="5">
    <source>
        <dbReference type="Proteomes" id="UP000185904"/>
    </source>
</evidence>
<organism evidence="4 5">
    <name type="scientific">Fonsecaea nubica</name>
    <dbReference type="NCBI Taxonomy" id="856822"/>
    <lineage>
        <taxon>Eukaryota</taxon>
        <taxon>Fungi</taxon>
        <taxon>Dikarya</taxon>
        <taxon>Ascomycota</taxon>
        <taxon>Pezizomycotina</taxon>
        <taxon>Eurotiomycetes</taxon>
        <taxon>Chaetothyriomycetidae</taxon>
        <taxon>Chaetothyriales</taxon>
        <taxon>Herpotrichiellaceae</taxon>
        <taxon>Fonsecaea</taxon>
    </lineage>
</organism>
<evidence type="ECO:0000256" key="1">
    <source>
        <dbReference type="ARBA" id="ARBA00004173"/>
    </source>
</evidence>
<dbReference type="GO" id="GO:0005739">
    <property type="term" value="C:mitochondrion"/>
    <property type="evidence" value="ECO:0007669"/>
    <property type="project" value="UniProtKB-SubCell"/>
</dbReference>
<sequence length="387" mass="44229">MAHPVARASSKGLKLSLPLTPSGRTLQICPQCAHRSPSVYTRQFTTTRRRNAAAGVAHSIPNIDSKLPKHVSMKSQMKKANRQQIGTDLGKLPQTFILPATRDLPGWMSPAFIKRTRIHWLQFKTAVKDWWSLVVFLKWDVKRDPLTGKKLRKPLELSQRNQIARGLHREFHEALGEGDMKRLQVICCEGLMAQARMRIEQRKAMGRSKEPWSLLSYSGIRYPVWLERWPLAVFLPRASTRVVSDRLAPLPFPDTFLRQCIVRISSIQNYRLADSDKDTVLKHVDYVVIQKMTAMGEEGPWKLWGLTEPSTIKEIDGLLEGKGQESGTTLAERIRDKISGIWSYVHLSVSPEQEYIPLPGRYNSHSPIASFAAILRQIWGSQRRLQW</sequence>
<comment type="caution">
    <text evidence="4">The sequence shown here is derived from an EMBL/GenBank/DDBJ whole genome shotgun (WGS) entry which is preliminary data.</text>
</comment>
<dbReference type="GeneID" id="34594551"/>
<proteinExistence type="predicted"/>
<name>A0A178BYF4_9EURO</name>
<evidence type="ECO:0000256" key="2">
    <source>
        <dbReference type="ARBA" id="ARBA00022946"/>
    </source>
</evidence>
<reference evidence="4 5" key="1">
    <citation type="submission" date="2016-03" db="EMBL/GenBank/DDBJ databases">
        <title>The draft genome sequence of Fonsecaea nubica causative agent of cutaneous subcutaneous infection in human host.</title>
        <authorList>
            <person name="Costa F."/>
            <person name="Sybren D.H."/>
            <person name="Raittz R.T."/>
            <person name="Weiss V.A."/>
            <person name="Leao A.C."/>
            <person name="Gomes R."/>
            <person name="De Souza E.M."/>
            <person name="Pedrosa F.O."/>
            <person name="Steffens M.B."/>
            <person name="Bombassaro A."/>
            <person name="Tadra-Sfeir M.Z."/>
            <person name="Moreno L.F."/>
            <person name="Najafzadeh M.J."/>
            <person name="Felipe M.S."/>
            <person name="Teixeira M."/>
            <person name="Sun J."/>
            <person name="Xi L."/>
            <person name="Castro M.A."/>
            <person name="Vicente V.A."/>
        </authorList>
    </citation>
    <scope>NUCLEOTIDE SEQUENCE [LARGE SCALE GENOMIC DNA]</scope>
    <source>
        <strain evidence="4 5">CBS 269.64</strain>
    </source>
</reference>